<dbReference type="GO" id="GO:0005737">
    <property type="term" value="C:cytoplasm"/>
    <property type="evidence" value="ECO:0007669"/>
    <property type="project" value="UniProtKB-SubCell"/>
</dbReference>
<evidence type="ECO:0000256" key="6">
    <source>
        <dbReference type="ARBA" id="ARBA00022884"/>
    </source>
</evidence>
<gene>
    <name evidence="9" type="primary">rpl7ae</name>
    <name evidence="11" type="ORF">McpAg1_10460</name>
</gene>
<keyword evidence="12" id="KW-1185">Reference proteome</keyword>
<reference evidence="11" key="1">
    <citation type="submission" date="2023-06" db="EMBL/GenBank/DDBJ databases">
        <title>Genome sequence of Methancorpusculaceae sp. Ag1.</title>
        <authorList>
            <person name="Protasov E."/>
            <person name="Platt K."/>
            <person name="Poehlein A."/>
            <person name="Daniel R."/>
            <person name="Brune A."/>
        </authorList>
    </citation>
    <scope>NUCLEOTIDE SEQUENCE</scope>
    <source>
        <strain evidence="11">Ag1</strain>
    </source>
</reference>
<evidence type="ECO:0000256" key="5">
    <source>
        <dbReference type="ARBA" id="ARBA00022730"/>
    </source>
</evidence>
<dbReference type="GO" id="GO:0005840">
    <property type="term" value="C:ribosome"/>
    <property type="evidence" value="ECO:0007669"/>
    <property type="project" value="UniProtKB-KW"/>
</dbReference>
<dbReference type="Proteomes" id="UP001273136">
    <property type="component" value="Unassembled WGS sequence"/>
</dbReference>
<dbReference type="GO" id="GO:0006412">
    <property type="term" value="P:translation"/>
    <property type="evidence" value="ECO:0007669"/>
    <property type="project" value="UniProtKB-UniRule"/>
</dbReference>
<evidence type="ECO:0000256" key="9">
    <source>
        <dbReference type="HAMAP-Rule" id="MF_00326"/>
    </source>
</evidence>
<evidence type="ECO:0000256" key="4">
    <source>
        <dbReference type="ARBA" id="ARBA00022694"/>
    </source>
</evidence>
<dbReference type="InterPro" id="IPR018492">
    <property type="entry name" value="Ribosomal_eL8/Nhp2"/>
</dbReference>
<dbReference type="Gene3D" id="3.30.1330.30">
    <property type="match status" value="1"/>
</dbReference>
<keyword evidence="6 9" id="KW-0694">RNA-binding</keyword>
<evidence type="ECO:0000259" key="10">
    <source>
        <dbReference type="Pfam" id="PF01248"/>
    </source>
</evidence>
<dbReference type="PRINTS" id="PR00881">
    <property type="entry name" value="L7ARS6FAMILY"/>
</dbReference>
<dbReference type="InterPro" id="IPR022481">
    <property type="entry name" value="Ribosomal_eL8_arc"/>
</dbReference>
<comment type="similarity">
    <text evidence="2 9">Belongs to the eukaryotic ribosomal protein eL8 family.</text>
</comment>
<proteinExistence type="inferred from homology"/>
<keyword evidence="7 9" id="KW-0689">Ribosomal protein</keyword>
<evidence type="ECO:0000256" key="2">
    <source>
        <dbReference type="ARBA" id="ARBA00007337"/>
    </source>
</evidence>
<organism evidence="11 12">
    <name type="scientific">Methanorbis furvi</name>
    <dbReference type="NCBI Taxonomy" id="3028299"/>
    <lineage>
        <taxon>Archaea</taxon>
        <taxon>Methanobacteriati</taxon>
        <taxon>Methanobacteriota</taxon>
        <taxon>Stenosarchaea group</taxon>
        <taxon>Methanomicrobia</taxon>
        <taxon>Methanomicrobiales</taxon>
        <taxon>Methanocorpusculaceae</taxon>
        <taxon>Methanorbis</taxon>
    </lineage>
</organism>
<dbReference type="InterPro" id="IPR004038">
    <property type="entry name" value="Ribosomal_eL8/eL30/eS12/Gad45"/>
</dbReference>
<keyword evidence="4 9" id="KW-0819">tRNA processing</keyword>
<dbReference type="NCBIfam" id="TIGR03677">
    <property type="entry name" value="eL8_ribo"/>
    <property type="match status" value="1"/>
</dbReference>
<dbReference type="PRINTS" id="PR00884">
    <property type="entry name" value="RIBOSOMALHS6"/>
</dbReference>
<dbReference type="Pfam" id="PF01248">
    <property type="entry name" value="Ribosomal_L7Ae"/>
    <property type="match status" value="1"/>
</dbReference>
<dbReference type="GO" id="GO:0004526">
    <property type="term" value="F:ribonuclease P activity"/>
    <property type="evidence" value="ECO:0007669"/>
    <property type="project" value="UniProtKB-UniRule"/>
</dbReference>
<dbReference type="InterPro" id="IPR029064">
    <property type="entry name" value="Ribosomal_eL30-like_sf"/>
</dbReference>
<dbReference type="PANTHER" id="PTHR23105">
    <property type="entry name" value="RIBOSOMAL PROTEIN L7AE FAMILY MEMBER"/>
    <property type="match status" value="1"/>
</dbReference>
<keyword evidence="5 9" id="KW-0699">rRNA-binding</keyword>
<sequence>MTDGLRTVPSEVSIMAKIYQMFEVPEELQNKALEALELARDTGKIKKGANEATKAVERGTAALVLIGADVAPEEIVMHIPGIADEKEIPFVFINKQADIGAACGLDVGCTAVAIVKVGKGKEIIEDLANQIKALRG</sequence>
<dbReference type="GO" id="GO:1990904">
    <property type="term" value="C:ribonucleoprotein complex"/>
    <property type="evidence" value="ECO:0007669"/>
    <property type="project" value="UniProtKB-KW"/>
</dbReference>
<accession>A0AAE4MBI0</accession>
<dbReference type="FunFam" id="3.30.1330.30:FF:000020">
    <property type="entry name" value="50S ribosomal protein L7Ae"/>
    <property type="match status" value="1"/>
</dbReference>
<comment type="subcellular location">
    <subcellularLocation>
        <location evidence="1 9">Cytoplasm</location>
    </subcellularLocation>
</comment>
<dbReference type="GO" id="GO:0019843">
    <property type="term" value="F:rRNA binding"/>
    <property type="evidence" value="ECO:0007669"/>
    <property type="project" value="UniProtKB-KW"/>
</dbReference>
<evidence type="ECO:0000256" key="8">
    <source>
        <dbReference type="ARBA" id="ARBA00023274"/>
    </source>
</evidence>
<evidence type="ECO:0000256" key="1">
    <source>
        <dbReference type="ARBA" id="ARBA00004496"/>
    </source>
</evidence>
<evidence type="ECO:0000256" key="7">
    <source>
        <dbReference type="ARBA" id="ARBA00022980"/>
    </source>
</evidence>
<evidence type="ECO:0000313" key="11">
    <source>
        <dbReference type="EMBL" id="MDV0441835.1"/>
    </source>
</evidence>
<comment type="subunit">
    <text evidence="9">Part of the 50S ribosomal subunit. Probably part of the RNase P complex.</text>
</comment>
<dbReference type="AlphaFoldDB" id="A0AAE4MBI0"/>
<dbReference type="EMBL" id="JAWDKA010000005">
    <property type="protein sequence ID" value="MDV0441835.1"/>
    <property type="molecule type" value="Genomic_DNA"/>
</dbReference>
<comment type="caution">
    <text evidence="11">The sequence shown here is derived from an EMBL/GenBank/DDBJ whole genome shotgun (WGS) entry which is preliminary data.</text>
</comment>
<dbReference type="SUPFAM" id="SSF55315">
    <property type="entry name" value="L30e-like"/>
    <property type="match status" value="1"/>
</dbReference>
<keyword evidence="3 9" id="KW-0963">Cytoplasm</keyword>
<protein>
    <recommendedName>
        <fullName evidence="9">Large ribosomal subunit protein eL8</fullName>
    </recommendedName>
</protein>
<evidence type="ECO:0000313" key="12">
    <source>
        <dbReference type="Proteomes" id="UP001273136"/>
    </source>
</evidence>
<keyword evidence="8 9" id="KW-0687">Ribonucleoprotein</keyword>
<feature type="domain" description="Ribosomal protein eL8/eL30/eS12/Gadd45" evidence="10">
    <location>
        <begin position="31"/>
        <end position="122"/>
    </location>
</feature>
<evidence type="ECO:0000256" key="3">
    <source>
        <dbReference type="ARBA" id="ARBA00022490"/>
    </source>
</evidence>
<dbReference type="GO" id="GO:0001682">
    <property type="term" value="P:tRNA 5'-leader removal"/>
    <property type="evidence" value="ECO:0007669"/>
    <property type="project" value="UniProtKB-UniRule"/>
</dbReference>
<comment type="function">
    <text evidence="9">Multifunctional RNA-binding protein that recognizes the K-turn motif in ribosomal RNA, the RNA component of RNase P, box H/ACA, box C/D and box C'/D' sRNAs.</text>
</comment>
<name>A0AAE4MBI0_9EURY</name>
<dbReference type="GO" id="GO:0003735">
    <property type="term" value="F:structural constituent of ribosome"/>
    <property type="evidence" value="ECO:0007669"/>
    <property type="project" value="InterPro"/>
</dbReference>
<dbReference type="HAMAP" id="MF_00326">
    <property type="entry name" value="Ribosomal_eL8"/>
    <property type="match status" value="1"/>
</dbReference>
<dbReference type="InterPro" id="IPR050257">
    <property type="entry name" value="eL8/uL1-like"/>
</dbReference>